<comment type="caution">
    <text evidence="7">The sequence shown here is derived from an EMBL/GenBank/DDBJ whole genome shotgun (WGS) entry which is preliminary data.</text>
</comment>
<feature type="domain" description="CSD" evidence="6">
    <location>
        <begin position="1"/>
        <end position="65"/>
    </location>
</feature>
<dbReference type="AlphaFoldDB" id="A0A6N7C3G4"/>
<dbReference type="PANTHER" id="PTHR12962:SF1">
    <property type="entry name" value="COLD SHOCK DOMAIN-CONTAINING PROTEIN CG9705"/>
    <property type="match status" value="1"/>
</dbReference>
<keyword evidence="5" id="KW-1133">Transmembrane helix</keyword>
<evidence type="ECO:0000256" key="4">
    <source>
        <dbReference type="SAM" id="MobiDB-lite"/>
    </source>
</evidence>
<dbReference type="SMART" id="SM00357">
    <property type="entry name" value="CSP"/>
    <property type="match status" value="1"/>
</dbReference>
<organism evidence="7 8">
    <name type="scientific">Psychrobacter nivimaris</name>
    <dbReference type="NCBI Taxonomy" id="281738"/>
    <lineage>
        <taxon>Bacteria</taxon>
        <taxon>Pseudomonadati</taxon>
        <taxon>Pseudomonadota</taxon>
        <taxon>Gammaproteobacteria</taxon>
        <taxon>Moraxellales</taxon>
        <taxon>Moraxellaceae</taxon>
        <taxon>Psychrobacter</taxon>
    </lineage>
</organism>
<feature type="region of interest" description="Disordered" evidence="4">
    <location>
        <begin position="59"/>
        <end position="108"/>
    </location>
</feature>
<keyword evidence="5" id="KW-0472">Membrane</keyword>
<dbReference type="Pfam" id="PF00545">
    <property type="entry name" value="Ribonuclease"/>
    <property type="match status" value="1"/>
</dbReference>
<dbReference type="EC" id="3.1.27.3" evidence="7"/>
<dbReference type="GO" id="GO:0005829">
    <property type="term" value="C:cytosol"/>
    <property type="evidence" value="ECO:0007669"/>
    <property type="project" value="UniProtKB-ARBA"/>
</dbReference>
<proteinExistence type="predicted"/>
<keyword evidence="3 7" id="KW-0378">Hydrolase</keyword>
<protein>
    <submittedName>
        <fullName evidence="7">Cold shock protein of CSP family / Guanyl-specific ribonuclease</fullName>
        <ecNumber evidence="7">3.1.27.3</ecNumber>
    </submittedName>
</protein>
<feature type="compositionally biased region" description="Low complexity" evidence="4">
    <location>
        <begin position="85"/>
        <end position="104"/>
    </location>
</feature>
<dbReference type="PROSITE" id="PS51857">
    <property type="entry name" value="CSD_2"/>
    <property type="match status" value="1"/>
</dbReference>
<feature type="transmembrane region" description="Helical" evidence="5">
    <location>
        <begin position="111"/>
        <end position="130"/>
    </location>
</feature>
<dbReference type="GO" id="GO:0004521">
    <property type="term" value="F:RNA endonuclease activity"/>
    <property type="evidence" value="ECO:0007669"/>
    <property type="project" value="InterPro"/>
</dbReference>
<dbReference type="Pfam" id="PF00313">
    <property type="entry name" value="CSD"/>
    <property type="match status" value="1"/>
</dbReference>
<evidence type="ECO:0000256" key="1">
    <source>
        <dbReference type="ARBA" id="ARBA00022553"/>
    </source>
</evidence>
<evidence type="ECO:0000259" key="6">
    <source>
        <dbReference type="PROSITE" id="PS51857"/>
    </source>
</evidence>
<dbReference type="InterPro" id="IPR016191">
    <property type="entry name" value="Ribonuclease/ribotoxin"/>
</dbReference>
<evidence type="ECO:0000256" key="2">
    <source>
        <dbReference type="ARBA" id="ARBA00022722"/>
    </source>
</evidence>
<dbReference type="CDD" id="cd04458">
    <property type="entry name" value="CSP_CDS"/>
    <property type="match status" value="1"/>
</dbReference>
<evidence type="ECO:0000256" key="3">
    <source>
        <dbReference type="ARBA" id="ARBA00022801"/>
    </source>
</evidence>
<dbReference type="InterPro" id="IPR002059">
    <property type="entry name" value="CSP_DNA-bd"/>
</dbReference>
<keyword evidence="2" id="KW-0540">Nuclease</keyword>
<dbReference type="PANTHER" id="PTHR12962">
    <property type="entry name" value="CALCIUM-REGULATED HEAT STABLE PROTEIN CRHSP-24-RELATED"/>
    <property type="match status" value="1"/>
</dbReference>
<dbReference type="InterPro" id="IPR012340">
    <property type="entry name" value="NA-bd_OB-fold"/>
</dbReference>
<dbReference type="Proteomes" id="UP000471465">
    <property type="component" value="Unassembled WGS sequence"/>
</dbReference>
<keyword evidence="5" id="KW-0812">Transmembrane</keyword>
<dbReference type="SUPFAM" id="SSF50249">
    <property type="entry name" value="Nucleic acid-binding proteins"/>
    <property type="match status" value="1"/>
</dbReference>
<dbReference type="Gene3D" id="2.40.50.140">
    <property type="entry name" value="Nucleic acid-binding proteins"/>
    <property type="match status" value="1"/>
</dbReference>
<name>A0A6N7C3G4_9GAMM</name>
<dbReference type="GO" id="GO:0016787">
    <property type="term" value="F:hydrolase activity"/>
    <property type="evidence" value="ECO:0007669"/>
    <property type="project" value="UniProtKB-KW"/>
</dbReference>
<dbReference type="InterPro" id="IPR011129">
    <property type="entry name" value="CSD"/>
</dbReference>
<evidence type="ECO:0000313" key="8">
    <source>
        <dbReference type="Proteomes" id="UP000471465"/>
    </source>
</evidence>
<feature type="compositionally biased region" description="Polar residues" evidence="4">
    <location>
        <begin position="59"/>
        <end position="84"/>
    </location>
</feature>
<dbReference type="InterPro" id="IPR052069">
    <property type="entry name" value="Ca-reg_mRNA-binding_domain"/>
</dbReference>
<dbReference type="EMBL" id="VZIZ01000006">
    <property type="protein sequence ID" value="KAF0569833.1"/>
    <property type="molecule type" value="Genomic_DNA"/>
</dbReference>
<accession>A0A6N7C3G4</accession>
<evidence type="ECO:0000256" key="5">
    <source>
        <dbReference type="SAM" id="Phobius"/>
    </source>
</evidence>
<dbReference type="RefSeq" id="WP_102094547.1">
    <property type="nucleotide sequence ID" value="NZ_VZIZ01000006.1"/>
</dbReference>
<dbReference type="GO" id="GO:0043488">
    <property type="term" value="P:regulation of mRNA stability"/>
    <property type="evidence" value="ECO:0007669"/>
    <property type="project" value="TreeGrafter"/>
</dbReference>
<dbReference type="Gene3D" id="3.10.450.30">
    <property type="entry name" value="Microbial ribonucleases"/>
    <property type="match status" value="1"/>
</dbReference>
<dbReference type="InterPro" id="IPR000026">
    <property type="entry name" value="N1-like"/>
</dbReference>
<dbReference type="SUPFAM" id="SSF53933">
    <property type="entry name" value="Microbial ribonucleases"/>
    <property type="match status" value="1"/>
</dbReference>
<sequence length="250" mass="27642">MQSGKIKHWNEDKGYGFIDVDNQSEDVFFHISKAQLAKPITVGQNVYFNSARNDKNQLRATEVTSSSLSLDQDTASDIPNYTPTNANRNSNQRTRNSNRSSHNSRPNKRSLGSTLFSLIAIIAVAFYFFGDLNSTLLADSIESTTVSQDVANNTSQAAVSGITGDAQVDNTIALIQQGGPFPYPNKDGTTFYNREGRLPTQSQGYYREYTVPTPGVSHRGARRIVTGGNPPTVYYLTVDHYDSFQRLQVP</sequence>
<reference evidence="7 8" key="1">
    <citation type="submission" date="2019-09" db="EMBL/GenBank/DDBJ databases">
        <title>Draft genome sequence of Psychrobacter nivimaris LAMA 639, in search for biotechnological relevant genes.</title>
        <authorList>
            <person name="Lima A.O.S."/>
            <person name="Staloch B.E.K."/>
            <person name="Freitas R.C."/>
            <person name="Niero H."/>
            <person name="Silva M.A.C."/>
        </authorList>
    </citation>
    <scope>NUCLEOTIDE SEQUENCE [LARGE SCALE GENOMIC DNA]</scope>
    <source>
        <strain evidence="7 8">LAMA 639</strain>
    </source>
</reference>
<dbReference type="GO" id="GO:0003730">
    <property type="term" value="F:mRNA 3'-UTR binding"/>
    <property type="evidence" value="ECO:0007669"/>
    <property type="project" value="TreeGrafter"/>
</dbReference>
<evidence type="ECO:0000313" key="7">
    <source>
        <dbReference type="EMBL" id="KAF0569833.1"/>
    </source>
</evidence>
<keyword evidence="1" id="KW-0597">Phosphoprotein</keyword>
<gene>
    <name evidence="7" type="ORF">FQV37_2458</name>
</gene>
<keyword evidence="8" id="KW-1185">Reference proteome</keyword>